<dbReference type="InterPro" id="IPR029039">
    <property type="entry name" value="Flavoprotein-like_sf"/>
</dbReference>
<accession>A0A974PL02</accession>
<comment type="similarity">
    <text evidence="1">Belongs to the NAD(P)H dehydrogenase (quinone) family.</text>
</comment>
<gene>
    <name evidence="4" type="ORF">EZH22_20930</name>
</gene>
<keyword evidence="5" id="KW-1185">Reference proteome</keyword>
<protein>
    <submittedName>
        <fullName evidence="4">NAD(P)H-dependent oxidoreductase</fullName>
    </submittedName>
</protein>
<dbReference type="InterPro" id="IPR051545">
    <property type="entry name" value="NAD(P)H_dehydrogenase_qn"/>
</dbReference>
<dbReference type="InterPro" id="IPR003680">
    <property type="entry name" value="Flavodoxin_fold"/>
</dbReference>
<proteinExistence type="inferred from homology"/>
<reference evidence="4 5" key="1">
    <citation type="submission" date="2020-10" db="EMBL/GenBank/DDBJ databases">
        <title>Degradation of 1,4-Dioxane by Xanthobacter sp. YN2, via a Novel Group-2 Soluble Di-Iron Monooxygenase.</title>
        <authorList>
            <person name="Ma F."/>
            <person name="Wang Y."/>
            <person name="Yang J."/>
            <person name="Guo H."/>
            <person name="Su D."/>
            <person name="Yu L."/>
        </authorList>
    </citation>
    <scope>NUCLEOTIDE SEQUENCE [LARGE SCALE GENOMIC DNA]</scope>
    <source>
        <strain evidence="4 5">YN2</strain>
    </source>
</reference>
<name>A0A974PL02_9HYPH</name>
<evidence type="ECO:0000313" key="5">
    <source>
        <dbReference type="Proteomes" id="UP000596427"/>
    </source>
</evidence>
<dbReference type="GO" id="GO:0005829">
    <property type="term" value="C:cytosol"/>
    <property type="evidence" value="ECO:0007669"/>
    <property type="project" value="TreeGrafter"/>
</dbReference>
<dbReference type="KEGG" id="xdi:EZH22_20930"/>
<evidence type="ECO:0000259" key="3">
    <source>
        <dbReference type="Pfam" id="PF02525"/>
    </source>
</evidence>
<dbReference type="RefSeq" id="WP_203192382.1">
    <property type="nucleotide sequence ID" value="NZ_CP063362.1"/>
</dbReference>
<keyword evidence="2" id="KW-0560">Oxidoreductase</keyword>
<feature type="domain" description="Flavodoxin-like fold" evidence="3">
    <location>
        <begin position="3"/>
        <end position="180"/>
    </location>
</feature>
<dbReference type="EMBL" id="CP063362">
    <property type="protein sequence ID" value="QRG05517.1"/>
    <property type="molecule type" value="Genomic_DNA"/>
</dbReference>
<dbReference type="GO" id="GO:0003955">
    <property type="term" value="F:NAD(P)H dehydrogenase (quinone) activity"/>
    <property type="evidence" value="ECO:0007669"/>
    <property type="project" value="TreeGrafter"/>
</dbReference>
<dbReference type="PANTHER" id="PTHR10204">
    <property type="entry name" value="NAD P H OXIDOREDUCTASE-RELATED"/>
    <property type="match status" value="1"/>
</dbReference>
<dbReference type="SUPFAM" id="SSF52218">
    <property type="entry name" value="Flavoproteins"/>
    <property type="match status" value="1"/>
</dbReference>
<evidence type="ECO:0000256" key="1">
    <source>
        <dbReference type="ARBA" id="ARBA00006252"/>
    </source>
</evidence>
<dbReference type="PANTHER" id="PTHR10204:SF34">
    <property type="entry name" value="NAD(P)H DEHYDROGENASE [QUINONE] 1 ISOFORM 1"/>
    <property type="match status" value="1"/>
</dbReference>
<evidence type="ECO:0000256" key="2">
    <source>
        <dbReference type="ARBA" id="ARBA00023002"/>
    </source>
</evidence>
<dbReference type="Pfam" id="PF02525">
    <property type="entry name" value="Flavodoxin_2"/>
    <property type="match status" value="1"/>
</dbReference>
<organism evidence="4 5">
    <name type="scientific">Xanthobacter dioxanivorans</name>
    <dbReference type="NCBI Taxonomy" id="2528964"/>
    <lineage>
        <taxon>Bacteria</taxon>
        <taxon>Pseudomonadati</taxon>
        <taxon>Pseudomonadota</taxon>
        <taxon>Alphaproteobacteria</taxon>
        <taxon>Hyphomicrobiales</taxon>
        <taxon>Xanthobacteraceae</taxon>
        <taxon>Xanthobacter</taxon>
    </lineage>
</organism>
<dbReference type="Gene3D" id="3.40.50.360">
    <property type="match status" value="1"/>
</dbReference>
<evidence type="ECO:0000313" key="4">
    <source>
        <dbReference type="EMBL" id="QRG05517.1"/>
    </source>
</evidence>
<sequence length="193" mass="20787">MATILILQGHPDPDGGHLCHALADAYSAGAEKAGHRVLRVEVSRLVFPLLRTQQDFQQGPAPQSLAGARAALVEAEHVVLFFPLWLGGMPALLKGFLEQILRPGFAFDYLPGGGTRMLLDGRSARVVVTMGMPGLVFRLWYLGAGLSAVTRNIFRFVGFSPVRSTVLGGVDVAGDARRRRWLAQMAALGREAA</sequence>
<dbReference type="AlphaFoldDB" id="A0A974PL02"/>
<dbReference type="Proteomes" id="UP000596427">
    <property type="component" value="Chromosome"/>
</dbReference>